<accession>A0ABT2H3D0</accession>
<dbReference type="SUPFAM" id="SSF51445">
    <property type="entry name" value="(Trans)glycosidases"/>
    <property type="match status" value="1"/>
</dbReference>
<feature type="compositionally biased region" description="Polar residues" evidence="3">
    <location>
        <begin position="283"/>
        <end position="292"/>
    </location>
</feature>
<evidence type="ECO:0000256" key="2">
    <source>
        <dbReference type="RuleBase" id="RU003679"/>
    </source>
</evidence>
<dbReference type="EMBL" id="JANLCJ010000004">
    <property type="protein sequence ID" value="MCS5734446.1"/>
    <property type="molecule type" value="Genomic_DNA"/>
</dbReference>
<dbReference type="Proteomes" id="UP001165586">
    <property type="component" value="Unassembled WGS sequence"/>
</dbReference>
<reference evidence="5" key="1">
    <citation type="submission" date="2022-08" db="EMBL/GenBank/DDBJ databases">
        <authorList>
            <person name="Deng Y."/>
            <person name="Han X.-F."/>
            <person name="Zhang Y.-Q."/>
        </authorList>
    </citation>
    <scope>NUCLEOTIDE SEQUENCE</scope>
    <source>
        <strain evidence="5">CPCC 203386</strain>
    </source>
</reference>
<feature type="domain" description="Glycoside hydrolase 35 catalytic" evidence="4">
    <location>
        <begin position="48"/>
        <end position="376"/>
    </location>
</feature>
<dbReference type="PANTHER" id="PTHR23421">
    <property type="entry name" value="BETA-GALACTOSIDASE RELATED"/>
    <property type="match status" value="1"/>
</dbReference>
<dbReference type="InterPro" id="IPR031330">
    <property type="entry name" value="Gly_Hdrlase_35_cat"/>
</dbReference>
<protein>
    <submittedName>
        <fullName evidence="5">Beta-galactosidase</fullName>
    </submittedName>
</protein>
<feature type="compositionally biased region" description="Basic and acidic residues" evidence="3">
    <location>
        <begin position="1"/>
        <end position="11"/>
    </location>
</feature>
<gene>
    <name evidence="5" type="ORF">N1032_11925</name>
</gene>
<name>A0ABT2H3D0_9MICO</name>
<feature type="compositionally biased region" description="Polar residues" evidence="3">
    <location>
        <begin position="15"/>
        <end position="24"/>
    </location>
</feature>
<dbReference type="Gene3D" id="3.20.20.80">
    <property type="entry name" value="Glycosidases"/>
    <property type="match status" value="1"/>
</dbReference>
<dbReference type="RefSeq" id="WP_259539312.1">
    <property type="nucleotide sequence ID" value="NZ_JANLCJ010000004.1"/>
</dbReference>
<keyword evidence="6" id="KW-1185">Reference proteome</keyword>
<evidence type="ECO:0000259" key="4">
    <source>
        <dbReference type="Pfam" id="PF01301"/>
    </source>
</evidence>
<feature type="region of interest" description="Disordered" evidence="3">
    <location>
        <begin position="279"/>
        <end position="301"/>
    </location>
</feature>
<comment type="similarity">
    <text evidence="1 2">Belongs to the glycosyl hydrolase 35 family.</text>
</comment>
<sequence>MDHASSTDASRRIRLSNSPTTDAVSSLRLGDDVPGDAITVRQTHLERGGRPWFPVAGEYHFSRTDPARWADDLAAMRADGVTLVSTYVLWIVHQEVPGPVDWHGARDLRRFVETARAVGLEVVLRIGPWAHGETRNGGFPDWVQGADVAHRTNDPGYLDLVRPWIAAMSAELTGLFRGAADPTAPIVAIQVENELYDQPDHLSTLRRMAEEAGMSAPLWTATGWGGAELPPHEFLPVYAGYADGFWEDSDAGWPANYALHYRFTTERDDLGVGADVRAAGASAPTSPEASQLPSPPDVADVPYATCELGGGMPPAYHRRPLVDPDDVAAIALAKLASGSSFQGYYLYHGGIQVLGEHSSTQESHATGYPNDMPLRDYDFAAPLGSSGQRRRHADLLRLQHLLLQTAGADLAPLRPAIAEGDLRASLRADDEQGFVFVSTYQPAVAPLSGAEVQFELAVGEHRVVMPREPATVESGEYFVWPVRRLLPDGSRFSATAQLVTEVELAGRPTVVLFPTAGLPVEIQHETAAGHRDELVVRPTSAPDAAEATVLGGARFIVLDAPSAESLWQGPVDGIEHLVLSTADVAFGPAAPSAGPTAGVTTGLTVRVGDEPVTFATLPALTHPAQGIRVVSEPHELFTRYEVAPVTDAAAAHPEVTWVREATGTAPVRRGGSAHRLSAPLDEDFALAARYLLRLPEPPSPADDGTAAERAILSIDWVGDVGRAVIDGVVVSDQFWSGRPWEIDVTGVLGELELLLLPWNPQSEVHLDARVRPLADERRLDLVAARIERTRLVTVTV</sequence>
<evidence type="ECO:0000256" key="3">
    <source>
        <dbReference type="SAM" id="MobiDB-lite"/>
    </source>
</evidence>
<dbReference type="Pfam" id="PF01301">
    <property type="entry name" value="Glyco_hydro_35"/>
    <property type="match status" value="1"/>
</dbReference>
<evidence type="ECO:0000256" key="1">
    <source>
        <dbReference type="ARBA" id="ARBA00009809"/>
    </source>
</evidence>
<dbReference type="InterPro" id="IPR017853">
    <property type="entry name" value="GH"/>
</dbReference>
<feature type="region of interest" description="Disordered" evidence="3">
    <location>
        <begin position="1"/>
        <end position="25"/>
    </location>
</feature>
<evidence type="ECO:0000313" key="6">
    <source>
        <dbReference type="Proteomes" id="UP001165586"/>
    </source>
</evidence>
<organism evidence="5 6">
    <name type="scientific">Herbiconiux daphne</name>
    <dbReference type="NCBI Taxonomy" id="2970914"/>
    <lineage>
        <taxon>Bacteria</taxon>
        <taxon>Bacillati</taxon>
        <taxon>Actinomycetota</taxon>
        <taxon>Actinomycetes</taxon>
        <taxon>Micrococcales</taxon>
        <taxon>Microbacteriaceae</taxon>
        <taxon>Herbiconiux</taxon>
    </lineage>
</organism>
<dbReference type="PRINTS" id="PR00742">
    <property type="entry name" value="GLHYDRLASE35"/>
</dbReference>
<proteinExistence type="inferred from homology"/>
<comment type="caution">
    <text evidence="5">The sequence shown here is derived from an EMBL/GenBank/DDBJ whole genome shotgun (WGS) entry which is preliminary data.</text>
</comment>
<evidence type="ECO:0000313" key="5">
    <source>
        <dbReference type="EMBL" id="MCS5734446.1"/>
    </source>
</evidence>
<dbReference type="InterPro" id="IPR001944">
    <property type="entry name" value="Glycoside_Hdrlase_35"/>
</dbReference>